<evidence type="ECO:0000256" key="1">
    <source>
        <dbReference type="ARBA" id="ARBA00038248"/>
    </source>
</evidence>
<evidence type="ECO:0000313" key="3">
    <source>
        <dbReference type="EMBL" id="AEI49424.1"/>
    </source>
</evidence>
<name>A0A7U4E6R2_RUNSL</name>
<dbReference type="InterPro" id="IPR052226">
    <property type="entry name" value="UPF0332_toxin"/>
</dbReference>
<evidence type="ECO:0000313" key="4">
    <source>
        <dbReference type="Proteomes" id="UP000000493"/>
    </source>
</evidence>
<feature type="domain" description="HEPN" evidence="2">
    <location>
        <begin position="9"/>
        <end position="105"/>
    </location>
</feature>
<dbReference type="PANTHER" id="PTHR36565:SF1">
    <property type="entry name" value="UPF0332 PROTEIN TM_1000"/>
    <property type="match status" value="1"/>
</dbReference>
<reference evidence="4" key="1">
    <citation type="submission" date="2011-06" db="EMBL/GenBank/DDBJ databases">
        <title>The complete genome of chromosome of Runella slithyformis DSM 19594.</title>
        <authorList>
            <consortium name="US DOE Joint Genome Institute (JGI-PGF)"/>
            <person name="Lucas S."/>
            <person name="Han J."/>
            <person name="Lapidus A."/>
            <person name="Bruce D."/>
            <person name="Goodwin L."/>
            <person name="Pitluck S."/>
            <person name="Peters L."/>
            <person name="Kyrpides N."/>
            <person name="Mavromatis K."/>
            <person name="Ivanova N."/>
            <person name="Ovchinnikova G."/>
            <person name="Zhang X."/>
            <person name="Misra M."/>
            <person name="Detter J.C."/>
            <person name="Tapia R."/>
            <person name="Han C."/>
            <person name="Land M."/>
            <person name="Hauser L."/>
            <person name="Markowitz V."/>
            <person name="Cheng J.-F."/>
            <person name="Hugenholtz P."/>
            <person name="Woyke T."/>
            <person name="Wu D."/>
            <person name="Tindall B."/>
            <person name="Faehrich R."/>
            <person name="Brambilla E."/>
            <person name="Klenk H.-P."/>
            <person name="Eisen J.A."/>
        </authorList>
    </citation>
    <scope>NUCLEOTIDE SEQUENCE [LARGE SCALE GENOMIC DNA]</scope>
    <source>
        <strain evidence="4">ATCC 29530 / DSM 19594 / LMG 11500 / NCIMB 11436 / LSU 4</strain>
    </source>
</reference>
<dbReference type="RefSeq" id="WP_013928731.1">
    <property type="nucleotide sequence ID" value="NC_015703.1"/>
</dbReference>
<dbReference type="Pfam" id="PF05168">
    <property type="entry name" value="HEPN"/>
    <property type="match status" value="1"/>
</dbReference>
<dbReference type="Proteomes" id="UP000000493">
    <property type="component" value="Chromosome"/>
</dbReference>
<protein>
    <submittedName>
        <fullName evidence="3">HEPN domain protein</fullName>
    </submittedName>
</protein>
<dbReference type="AlphaFoldDB" id="A0A7U4E6R2"/>
<accession>A0A7U4E6R2</accession>
<gene>
    <name evidence="3" type="ordered locus">Runsl_3039</name>
</gene>
<keyword evidence="4" id="KW-1185">Reference proteome</keyword>
<sequence length="105" mass="12274">MNQLELHLSWQKALDCLSDSQELLELGYFEVATNRAYYAVYHAIHTFLMTVDVYPKTHQGAHNKFNEHFVKTGLFPINTSKLILNCFEKRQFGDYELEEVTKETA</sequence>
<dbReference type="Gene3D" id="1.20.120.330">
    <property type="entry name" value="Nucleotidyltransferases domain 2"/>
    <property type="match status" value="1"/>
</dbReference>
<dbReference type="KEGG" id="rsi:Runsl_3039"/>
<proteinExistence type="inferred from homology"/>
<dbReference type="InterPro" id="IPR007842">
    <property type="entry name" value="HEPN_dom"/>
</dbReference>
<reference evidence="3 4" key="2">
    <citation type="journal article" date="2012" name="Stand. Genomic Sci.">
        <title>Complete genome sequence of the aquatic bacterium Runella slithyformis type strain (LSU 4(T)).</title>
        <authorList>
            <person name="Copeland A."/>
            <person name="Zhang X."/>
            <person name="Misra M."/>
            <person name="Lapidus A."/>
            <person name="Nolan M."/>
            <person name="Lucas S."/>
            <person name="Deshpande S."/>
            <person name="Cheng J.F."/>
            <person name="Tapia R."/>
            <person name="Goodwin L.A."/>
            <person name="Pitluck S."/>
            <person name="Liolios K."/>
            <person name="Pagani I."/>
            <person name="Ivanova N."/>
            <person name="Mikhailova N."/>
            <person name="Pati A."/>
            <person name="Chen A."/>
            <person name="Palaniappan K."/>
            <person name="Land M."/>
            <person name="Hauser L."/>
            <person name="Pan C."/>
            <person name="Jeffries C.D."/>
            <person name="Detter J.C."/>
            <person name="Brambilla E.M."/>
            <person name="Rohde M."/>
            <person name="Djao O.D."/>
            <person name="Goker M."/>
            <person name="Sikorski J."/>
            <person name="Tindall B.J."/>
            <person name="Woyke T."/>
            <person name="Bristow J."/>
            <person name="Eisen J.A."/>
            <person name="Markowitz V."/>
            <person name="Hugenholtz P."/>
            <person name="Kyrpides N.C."/>
            <person name="Klenk H.P."/>
            <person name="Mavromatis K."/>
        </authorList>
    </citation>
    <scope>NUCLEOTIDE SEQUENCE [LARGE SCALE GENOMIC DNA]</scope>
    <source>
        <strain evidence="4">ATCC 29530 / DSM 19594 / LMG 11500 / NCIMB 11436 / LSU 4</strain>
    </source>
</reference>
<dbReference type="EMBL" id="CP002859">
    <property type="protein sequence ID" value="AEI49424.1"/>
    <property type="molecule type" value="Genomic_DNA"/>
</dbReference>
<comment type="similarity">
    <text evidence="1">Belongs to the UPF0332 family.</text>
</comment>
<dbReference type="PANTHER" id="PTHR36565">
    <property type="entry name" value="UPF0332 PROTEIN TM_1000"/>
    <property type="match status" value="1"/>
</dbReference>
<organism evidence="3 4">
    <name type="scientific">Runella slithyformis (strain ATCC 29530 / DSM 19594 / LMG 11500 / NCIMB 11436 / LSU 4)</name>
    <dbReference type="NCBI Taxonomy" id="761193"/>
    <lineage>
        <taxon>Bacteria</taxon>
        <taxon>Pseudomonadati</taxon>
        <taxon>Bacteroidota</taxon>
        <taxon>Cytophagia</taxon>
        <taxon>Cytophagales</taxon>
        <taxon>Spirosomataceae</taxon>
        <taxon>Runella</taxon>
    </lineage>
</organism>
<evidence type="ECO:0000259" key="2">
    <source>
        <dbReference type="Pfam" id="PF05168"/>
    </source>
</evidence>